<sequence length="489" mass="52781">MHTALAIAGLATTAAAETVHGALVFVRHGDRTAKHLGPTSLTPVGASEVFEAGTFTRARYLSSSSPHHIRGMSEAQYVSSQVYASAPDEPVLFQTATSFLQALYPPLGQSFAATQADKLANGSSVPSPLNGYQYVMLHGINADSPETVWIKGDVGCPTMTTAQQDFNNSAVFQTRLEDTRAFYQSLYPMVSELYDAATDLDYTKAFDIFDLFNVQKIHNSSSPIQKVSDDQLFQLRTLADSAEFGANWNASQPDRALHARTFAAAVLDHLNQTVSTSSSSASSTNTKAAPKLTVLAGSYDTFLAFFGLTRLTEASPDFYGLPDYASTMMFELFTPGGNNDDNLDESTLRVRYMLRNGTTNPLRQFPLFGSKQADLPWTQFRDEMQKIGISTTAEWCSSCDSPSDFCAAFRDGNNNSVSVQAGNGEVAVARGAWIAVLVVMAVAILGNLIWAAMWLFRGRKESRVPAAAVVKTAGSTGTGSVRSYGKESV</sequence>
<comment type="caution">
    <text evidence="4">The sequence shown here is derived from an EMBL/GenBank/DDBJ whole genome shotgun (WGS) entry which is preliminary data.</text>
</comment>
<feature type="chain" id="PRO_5042843005" evidence="3">
    <location>
        <begin position="17"/>
        <end position="489"/>
    </location>
</feature>
<evidence type="ECO:0000256" key="1">
    <source>
        <dbReference type="ARBA" id="ARBA00005375"/>
    </source>
</evidence>
<dbReference type="RefSeq" id="XP_062635592.1">
    <property type="nucleotide sequence ID" value="XM_062784251.1"/>
</dbReference>
<evidence type="ECO:0000313" key="5">
    <source>
        <dbReference type="Proteomes" id="UP001302676"/>
    </source>
</evidence>
<dbReference type="Pfam" id="PF00328">
    <property type="entry name" value="His_Phos_2"/>
    <property type="match status" value="1"/>
</dbReference>
<organism evidence="4 5">
    <name type="scientific">Dichotomopilus funicola</name>
    <dbReference type="NCBI Taxonomy" id="1934379"/>
    <lineage>
        <taxon>Eukaryota</taxon>
        <taxon>Fungi</taxon>
        <taxon>Dikarya</taxon>
        <taxon>Ascomycota</taxon>
        <taxon>Pezizomycotina</taxon>
        <taxon>Sordariomycetes</taxon>
        <taxon>Sordariomycetidae</taxon>
        <taxon>Sordariales</taxon>
        <taxon>Chaetomiaceae</taxon>
        <taxon>Dichotomopilus</taxon>
    </lineage>
</organism>
<dbReference type="Proteomes" id="UP001302676">
    <property type="component" value="Unassembled WGS sequence"/>
</dbReference>
<dbReference type="GeneID" id="87820864"/>
<protein>
    <submittedName>
        <fullName evidence="4">Histidine phosphatase superfamily</fullName>
    </submittedName>
</protein>
<dbReference type="InterPro" id="IPR029033">
    <property type="entry name" value="His_PPase_superfam"/>
</dbReference>
<dbReference type="GO" id="GO:0016791">
    <property type="term" value="F:phosphatase activity"/>
    <property type="evidence" value="ECO:0007669"/>
    <property type="project" value="TreeGrafter"/>
</dbReference>
<reference evidence="4" key="2">
    <citation type="submission" date="2023-05" db="EMBL/GenBank/DDBJ databases">
        <authorList>
            <consortium name="Lawrence Berkeley National Laboratory"/>
            <person name="Steindorff A."/>
            <person name="Hensen N."/>
            <person name="Bonometti L."/>
            <person name="Westerberg I."/>
            <person name="Brannstrom I.O."/>
            <person name="Guillou S."/>
            <person name="Cros-Aarteil S."/>
            <person name="Calhoun S."/>
            <person name="Haridas S."/>
            <person name="Kuo A."/>
            <person name="Mondo S."/>
            <person name="Pangilinan J."/>
            <person name="Riley R."/>
            <person name="Labutti K."/>
            <person name="Andreopoulos B."/>
            <person name="Lipzen A."/>
            <person name="Chen C."/>
            <person name="Yanf M."/>
            <person name="Daum C."/>
            <person name="Ng V."/>
            <person name="Clum A."/>
            <person name="Ohm R."/>
            <person name="Martin F."/>
            <person name="Silar P."/>
            <person name="Natvig D."/>
            <person name="Lalanne C."/>
            <person name="Gautier V."/>
            <person name="Ament-Velasquez S.L."/>
            <person name="Kruys A."/>
            <person name="Hutchinson M.I."/>
            <person name="Powell A.J."/>
            <person name="Barry K."/>
            <person name="Miller A.N."/>
            <person name="Grigoriev I.V."/>
            <person name="Debuchy R."/>
            <person name="Gladieux P."/>
            <person name="Thoren M.H."/>
            <person name="Johannesson H."/>
        </authorList>
    </citation>
    <scope>NUCLEOTIDE SEQUENCE</scope>
    <source>
        <strain evidence="4">CBS 141.50</strain>
    </source>
</reference>
<accession>A0AAN6ZM19</accession>
<keyword evidence="2" id="KW-0812">Transmembrane</keyword>
<feature type="signal peptide" evidence="3">
    <location>
        <begin position="1"/>
        <end position="16"/>
    </location>
</feature>
<dbReference type="PANTHER" id="PTHR11567">
    <property type="entry name" value="ACID PHOSPHATASE-RELATED"/>
    <property type="match status" value="1"/>
</dbReference>
<name>A0AAN6ZM19_9PEZI</name>
<dbReference type="PANTHER" id="PTHR11567:SF142">
    <property type="entry name" value="PHOSPHOGLYCERATE MUTASE-LIKE PROTEIN"/>
    <property type="match status" value="1"/>
</dbReference>
<evidence type="ECO:0000256" key="3">
    <source>
        <dbReference type="SAM" id="SignalP"/>
    </source>
</evidence>
<keyword evidence="2" id="KW-0472">Membrane</keyword>
<evidence type="ECO:0000313" key="4">
    <source>
        <dbReference type="EMBL" id="KAK4142221.1"/>
    </source>
</evidence>
<gene>
    <name evidence="4" type="ORF">C8A04DRAFT_38470</name>
</gene>
<reference evidence="4" key="1">
    <citation type="journal article" date="2023" name="Mol. Phylogenet. Evol.">
        <title>Genome-scale phylogeny and comparative genomics of the fungal order Sordariales.</title>
        <authorList>
            <person name="Hensen N."/>
            <person name="Bonometti L."/>
            <person name="Westerberg I."/>
            <person name="Brannstrom I.O."/>
            <person name="Guillou S."/>
            <person name="Cros-Aarteil S."/>
            <person name="Calhoun S."/>
            <person name="Haridas S."/>
            <person name="Kuo A."/>
            <person name="Mondo S."/>
            <person name="Pangilinan J."/>
            <person name="Riley R."/>
            <person name="LaButti K."/>
            <person name="Andreopoulos B."/>
            <person name="Lipzen A."/>
            <person name="Chen C."/>
            <person name="Yan M."/>
            <person name="Daum C."/>
            <person name="Ng V."/>
            <person name="Clum A."/>
            <person name="Steindorff A."/>
            <person name="Ohm R.A."/>
            <person name="Martin F."/>
            <person name="Silar P."/>
            <person name="Natvig D.O."/>
            <person name="Lalanne C."/>
            <person name="Gautier V."/>
            <person name="Ament-Velasquez S.L."/>
            <person name="Kruys A."/>
            <person name="Hutchinson M.I."/>
            <person name="Powell A.J."/>
            <person name="Barry K."/>
            <person name="Miller A.N."/>
            <person name="Grigoriev I.V."/>
            <person name="Debuchy R."/>
            <person name="Gladieux P."/>
            <person name="Hiltunen Thoren M."/>
            <person name="Johannesson H."/>
        </authorList>
    </citation>
    <scope>NUCLEOTIDE SEQUENCE</scope>
    <source>
        <strain evidence="4">CBS 141.50</strain>
    </source>
</reference>
<dbReference type="AlphaFoldDB" id="A0AAN6ZM19"/>
<keyword evidence="5" id="KW-1185">Reference proteome</keyword>
<dbReference type="EMBL" id="MU853600">
    <property type="protein sequence ID" value="KAK4142221.1"/>
    <property type="molecule type" value="Genomic_DNA"/>
</dbReference>
<keyword evidence="3" id="KW-0732">Signal</keyword>
<keyword evidence="2" id="KW-1133">Transmembrane helix</keyword>
<evidence type="ECO:0000256" key="2">
    <source>
        <dbReference type="SAM" id="Phobius"/>
    </source>
</evidence>
<dbReference type="InterPro" id="IPR000560">
    <property type="entry name" value="His_Pase_clade-2"/>
</dbReference>
<dbReference type="InterPro" id="IPR050645">
    <property type="entry name" value="Histidine_acid_phosphatase"/>
</dbReference>
<feature type="transmembrane region" description="Helical" evidence="2">
    <location>
        <begin position="432"/>
        <end position="456"/>
    </location>
</feature>
<proteinExistence type="inferred from homology"/>
<dbReference type="SUPFAM" id="SSF53254">
    <property type="entry name" value="Phosphoglycerate mutase-like"/>
    <property type="match status" value="1"/>
</dbReference>
<comment type="similarity">
    <text evidence="1">Belongs to the histidine acid phosphatase family.</text>
</comment>
<dbReference type="Gene3D" id="3.40.50.1240">
    <property type="entry name" value="Phosphoglycerate mutase-like"/>
    <property type="match status" value="1"/>
</dbReference>